<evidence type="ECO:0000313" key="2">
    <source>
        <dbReference type="Proteomes" id="UP001064048"/>
    </source>
</evidence>
<reference evidence="1 2" key="1">
    <citation type="journal article" date="2022" name="Genome Biol. Evol.">
        <title>The Spruce Budworm Genome: Reconstructing the Evolutionary History of Antifreeze Proteins.</title>
        <authorList>
            <person name="Beliveau C."/>
            <person name="Gagne P."/>
            <person name="Picq S."/>
            <person name="Vernygora O."/>
            <person name="Keeling C.I."/>
            <person name="Pinkney K."/>
            <person name="Doucet D."/>
            <person name="Wen F."/>
            <person name="Johnston J.S."/>
            <person name="Maaroufi H."/>
            <person name="Boyle B."/>
            <person name="Laroche J."/>
            <person name="Dewar K."/>
            <person name="Juretic N."/>
            <person name="Blackburn G."/>
            <person name="Nisole A."/>
            <person name="Brunet B."/>
            <person name="Brandao M."/>
            <person name="Lumley L."/>
            <person name="Duan J."/>
            <person name="Quan G."/>
            <person name="Lucarotti C.J."/>
            <person name="Roe A.D."/>
            <person name="Sperling F.A.H."/>
            <person name="Levesque R.C."/>
            <person name="Cusson M."/>
        </authorList>
    </citation>
    <scope>NUCLEOTIDE SEQUENCE [LARGE SCALE GENOMIC DNA]</scope>
    <source>
        <strain evidence="1">Glfc:IPQL:Cfum</strain>
    </source>
</reference>
<dbReference type="EMBL" id="CM046114">
    <property type="protein sequence ID" value="KAI8419740.1"/>
    <property type="molecule type" value="Genomic_DNA"/>
</dbReference>
<sequence>MNLIAISILILLSQCKGQDYKPTYNPTYNSDLPSPTNDYFNTNNPNPNDPRYDNPYEPRNPIGSQYNTQYDVNRRLPDQRYNQVDNRNDLNYNQNYGQDNTPRPPWETQSTYFIVASRMVRPGQIYKISANILRARLQMTIRASISCNGVEMTDVSMRVKEGVPEILNMRLRIEGLYLDDPFGGRAFVNDTALTFSRRFMSIFIQLDKPSNFGTVSLHYQLSDQPLFGEWYIRVEALGQVEEAQFLFIHGRIMANYTSGAPVRGNLTLKATVRPIPQYRPRYYREGQFNNKGQFGVPAVGYNNNQYTREASNYTSGAPGRGNLTLKATVRPIPQYRPRYYREGQFNNKGQFGVPAVGYNNNQYTREASNYTSGAPGRGNLTLKATVRPIPQYRPRYYREGQFNNKGQFGVPAVGYNNNQYTRGERRLTTRPVLRGGNLTLKATVRPIPQYRPRYYREGQFNNKGQFGVPAVGYNNNQYTRVRPNFNPYLYNESYQQFEYGQLDELGRHKESRYLPGQPNQIDQPDWCQYDNRYDGNGNQYNTYNTQNPTTNQYSNYYNNMYYDKLPYLRYLVPVLDGVEVIITASVGDPFLDDVVEGYSIARIFNSSLAVSFLGGSPQVFKPHMPFDVYASGVSLLLHVTVEGRGGAVETQRPTLVPGHDALSDAGASRASADLHLVAHYSPKHQHIRISTSTTDARVGEYIIFHVQSNFYIESFNYVFSVLINNRKHRTGERVEVAIYGEPGAYVGLSGIDNAFYTMQAGNELTYAKFRFNRVQRQYDNVWLWRDVNIGPHGRYVFTVDVPRVPAHWTVSAFSMSPNSGLGMLAHPEHYVGVLPFFIQVEGPDSCRQGEQVGLRVLVFNYQPQAIEAVVVLAASPDYKFVHVEENGIFFVYIPAGDAATVYVPVVPTRLGDIHVRLHASTLQGQHRYTKKITVEYMHVNVTETPVIPYEVDRYYVFGSNRARVSVVGDVDSAEQNMFSFAANMYFTLYMRLINQRNRTLEKDAFYHMNTLYQRQLSFMKPDGSFSLNQSASSVWLTSYCAKIFQDASFNEWENFIYIDPDVNNTIILQRNITLTAQGLSARVVQAQQRGISWLERNLKLLEDFGDPYSMAVKPFLLPRLPYKYDSYNIAATAYALLACMDHQDNNEPIVTARGAGFAILQMSVQYNVDIPRFQTDPPLRAFALAAQARFYGRNQSHIEYQTCASWTLTSESPRSGLAVLDVGIPTGYMVQQQRLDAYVLARRVCGSSQCPYCAIYNAAPRPPAAAALLLVLAAFTIKRHKLFELTLNADRFSETSATSKMLRYIIIFNVFGAFCSTGQFMVNPGPKFPPTKGEVWPKPQYENKKSTFYTFDLEHFTVKNDQQRLSASVVQPRRRPVKKRGRASDRVAATELLEIRLNMTEINDYPRYSHRGLLLDTSRHYISLNNIYLTLDAMAMNKMNVFHWHIVDDQSFPYQSEKFPELRNNKVVGLGPMNPIHNATYKLLRDLIQEVQDWFPDKYYHIGGDEEVFDENVALSENTLSWYLDHLSSGGDWESYYKCDPRELAHNPSLAKNIVGGEACMWGEVVDDRNTWKRQWCILRPSPTCSGGGSLAVYCSEAGASAGAVELPPDSVVRLAKSRSRPHAFAVFSLMEPHKPRILLAAQTFQDAQIWMDKIRALLDGKQVLGTELLKDSYSVTIITTALARKLGLNGDGVLSLSAAGALISRTQKLDTLIEWKHIRGTTQTIDTYKNKICLVNLHSMSDRRSLLSIASGIYEEIPDLPDTLYTKMTRDVVDGPTKCTSEASVSDKCSAGVSKCARVSVEDAIRLEEPTYESVADCVYATMRRTGKRCPPPPLPPRLPFGTMKLGSSWNSRMNSPGDGVTRHSSLGSLPRCCSVSSGSSADSHKTKTLPKDRTRQAFSVFRKRLKSDSRVMSPKSETAKENKDVETKKKKFDFTPTRDIFKNFKVSRKMKNLKITPGSLSKAGETKSCEFLDETEHVTAARSSKSVECLEGTDEFIDEFDGDLSLELNDDAVAALALPQEIMELILRSEHLNQIRSKTQMNEGDYMPMSPIIPPPPIEHHYITMSPRTNLA</sequence>
<evidence type="ECO:0000313" key="1">
    <source>
        <dbReference type="EMBL" id="KAI8419740.1"/>
    </source>
</evidence>
<name>A0ACC0J654_CHOFU</name>
<gene>
    <name evidence="1" type="ORF">MSG28_008421</name>
</gene>
<keyword evidence="2" id="KW-1185">Reference proteome</keyword>
<dbReference type="Proteomes" id="UP001064048">
    <property type="component" value="Chromosome 14"/>
</dbReference>
<comment type="caution">
    <text evidence="1">The sequence shown here is derived from an EMBL/GenBank/DDBJ whole genome shotgun (WGS) entry which is preliminary data.</text>
</comment>
<accession>A0ACC0J654</accession>
<protein>
    <submittedName>
        <fullName evidence="1">Uncharacterized protein</fullName>
    </submittedName>
</protein>
<proteinExistence type="predicted"/>
<organism evidence="1 2">
    <name type="scientific">Choristoneura fumiferana</name>
    <name type="common">Spruce budworm moth</name>
    <name type="synonym">Archips fumiferana</name>
    <dbReference type="NCBI Taxonomy" id="7141"/>
    <lineage>
        <taxon>Eukaryota</taxon>
        <taxon>Metazoa</taxon>
        <taxon>Ecdysozoa</taxon>
        <taxon>Arthropoda</taxon>
        <taxon>Hexapoda</taxon>
        <taxon>Insecta</taxon>
        <taxon>Pterygota</taxon>
        <taxon>Neoptera</taxon>
        <taxon>Endopterygota</taxon>
        <taxon>Lepidoptera</taxon>
        <taxon>Glossata</taxon>
        <taxon>Ditrysia</taxon>
        <taxon>Tortricoidea</taxon>
        <taxon>Tortricidae</taxon>
        <taxon>Tortricinae</taxon>
        <taxon>Choristoneura</taxon>
    </lineage>
</organism>